<dbReference type="InterPro" id="IPR058533">
    <property type="entry name" value="Cation_efflux_TM"/>
</dbReference>
<sequence>MHTTTITHTKGALWRIARGLALFTVLYNIGEGLISLYFGVSDAALTLAGFGADSFIEVISGLGILAMIVRLQRHKGRDRGRFEQLALRTTGVCFYALVILLMVGAALSLWQGRQPETTTAGVVISLISIGIMRGLAAWKIRTGKRLQSAPIIADGQCTMVCVYMSVVLLVSSLLYVWFRIPYIDAAGMLGLAWFSLKEGQESFEKANGAECCDRCH</sequence>
<evidence type="ECO:0000256" key="4">
    <source>
        <dbReference type="ARBA" id="ARBA00022692"/>
    </source>
</evidence>
<evidence type="ECO:0000256" key="1">
    <source>
        <dbReference type="ARBA" id="ARBA00004146"/>
    </source>
</evidence>
<keyword evidence="9 11" id="KW-0472">Membrane</keyword>
<keyword evidence="10" id="KW-0968">Cytoplasmic vesicle</keyword>
<keyword evidence="5" id="KW-0967">Endosome</keyword>
<feature type="transmembrane region" description="Helical" evidence="11">
    <location>
        <begin position="92"/>
        <end position="111"/>
    </location>
</feature>
<reference evidence="14" key="1">
    <citation type="journal article" date="2019" name="Int. J. Syst. Evol. Microbiol.">
        <title>The Global Catalogue of Microorganisms (GCM) 10K type strain sequencing project: providing services to taxonomists for standard genome sequencing and annotation.</title>
        <authorList>
            <consortium name="The Broad Institute Genomics Platform"/>
            <consortium name="The Broad Institute Genome Sequencing Center for Infectious Disease"/>
            <person name="Wu L."/>
            <person name="Ma J."/>
        </authorList>
    </citation>
    <scope>NUCLEOTIDE SEQUENCE [LARGE SCALE GENOMIC DNA]</scope>
    <source>
        <strain evidence="14">KCTC 42805</strain>
    </source>
</reference>
<gene>
    <name evidence="13" type="ORF">ACFSUS_15150</name>
</gene>
<evidence type="ECO:0000313" key="14">
    <source>
        <dbReference type="Proteomes" id="UP001597469"/>
    </source>
</evidence>
<dbReference type="Pfam" id="PF01545">
    <property type="entry name" value="Cation_efflux"/>
    <property type="match status" value="1"/>
</dbReference>
<dbReference type="InterPro" id="IPR026765">
    <property type="entry name" value="Tmem163"/>
</dbReference>
<evidence type="ECO:0000256" key="7">
    <source>
        <dbReference type="ARBA" id="ARBA00022989"/>
    </source>
</evidence>
<accession>A0ABW5M6K5</accession>
<organism evidence="13 14">
    <name type="scientific">Spirosoma soli</name>
    <dbReference type="NCBI Taxonomy" id="1770529"/>
    <lineage>
        <taxon>Bacteria</taxon>
        <taxon>Pseudomonadati</taxon>
        <taxon>Bacteroidota</taxon>
        <taxon>Cytophagia</taxon>
        <taxon>Cytophagales</taxon>
        <taxon>Cytophagaceae</taxon>
        <taxon>Spirosoma</taxon>
    </lineage>
</organism>
<feature type="domain" description="Cation efflux protein transmembrane" evidence="12">
    <location>
        <begin position="25"/>
        <end position="201"/>
    </location>
</feature>
<keyword evidence="4 11" id="KW-0812">Transmembrane</keyword>
<feature type="transmembrane region" description="Helical" evidence="11">
    <location>
        <begin position="46"/>
        <end position="71"/>
    </location>
</feature>
<comment type="subcellular location">
    <subcellularLocation>
        <location evidence="2">Cytoplasmic vesicle</location>
        <location evidence="2">Secretory vesicle</location>
        <location evidence="2">Synaptic vesicle membrane</location>
        <topology evidence="2">Multi-pass membrane protein</topology>
    </subcellularLocation>
    <subcellularLocation>
        <location evidence="1">Early endosome membrane</location>
    </subcellularLocation>
</comment>
<dbReference type="InterPro" id="IPR027469">
    <property type="entry name" value="Cation_efflux_TMD_sf"/>
</dbReference>
<proteinExistence type="inferred from homology"/>
<dbReference type="RefSeq" id="WP_381523966.1">
    <property type="nucleotide sequence ID" value="NZ_JBHULN010000008.1"/>
</dbReference>
<evidence type="ECO:0000256" key="6">
    <source>
        <dbReference type="ARBA" id="ARBA00022833"/>
    </source>
</evidence>
<comment type="caution">
    <text evidence="13">The sequence shown here is derived from an EMBL/GenBank/DDBJ whole genome shotgun (WGS) entry which is preliminary data.</text>
</comment>
<dbReference type="PANTHER" id="PTHR31937">
    <property type="entry name" value="TRANSMEMBRANE PROTEIN 163"/>
    <property type="match status" value="1"/>
</dbReference>
<evidence type="ECO:0000256" key="9">
    <source>
        <dbReference type="ARBA" id="ARBA00023136"/>
    </source>
</evidence>
<feature type="transmembrane region" description="Helical" evidence="11">
    <location>
        <begin position="157"/>
        <end position="178"/>
    </location>
</feature>
<keyword evidence="6" id="KW-0862">Zinc</keyword>
<feature type="transmembrane region" description="Helical" evidence="11">
    <location>
        <begin position="117"/>
        <end position="136"/>
    </location>
</feature>
<evidence type="ECO:0000256" key="10">
    <source>
        <dbReference type="ARBA" id="ARBA00023329"/>
    </source>
</evidence>
<keyword evidence="7 11" id="KW-1133">Transmembrane helix</keyword>
<dbReference type="SUPFAM" id="SSF161111">
    <property type="entry name" value="Cation efflux protein transmembrane domain-like"/>
    <property type="match status" value="1"/>
</dbReference>
<keyword evidence="8" id="KW-0770">Synapse</keyword>
<evidence type="ECO:0000256" key="11">
    <source>
        <dbReference type="SAM" id="Phobius"/>
    </source>
</evidence>
<evidence type="ECO:0000256" key="2">
    <source>
        <dbReference type="ARBA" id="ARBA00004644"/>
    </source>
</evidence>
<evidence type="ECO:0000256" key="8">
    <source>
        <dbReference type="ARBA" id="ARBA00023018"/>
    </source>
</evidence>
<evidence type="ECO:0000256" key="3">
    <source>
        <dbReference type="ARBA" id="ARBA00008731"/>
    </source>
</evidence>
<evidence type="ECO:0000313" key="13">
    <source>
        <dbReference type="EMBL" id="MFD2571979.1"/>
    </source>
</evidence>
<dbReference type="Proteomes" id="UP001597469">
    <property type="component" value="Unassembled WGS sequence"/>
</dbReference>
<name>A0ABW5M6K5_9BACT</name>
<protein>
    <submittedName>
        <fullName evidence="13">Cation transporter</fullName>
    </submittedName>
</protein>
<dbReference type="PANTHER" id="PTHR31937:SF2">
    <property type="entry name" value="TRANSMEMBRANE PROTEIN 163"/>
    <property type="match status" value="1"/>
</dbReference>
<evidence type="ECO:0000256" key="5">
    <source>
        <dbReference type="ARBA" id="ARBA00022753"/>
    </source>
</evidence>
<comment type="similarity">
    <text evidence="3">Belongs to the TMEM163 family.</text>
</comment>
<keyword evidence="14" id="KW-1185">Reference proteome</keyword>
<evidence type="ECO:0000259" key="12">
    <source>
        <dbReference type="Pfam" id="PF01545"/>
    </source>
</evidence>
<feature type="transmembrane region" description="Helical" evidence="11">
    <location>
        <begin position="20"/>
        <end position="40"/>
    </location>
</feature>
<dbReference type="EMBL" id="JBHULN010000008">
    <property type="protein sequence ID" value="MFD2571979.1"/>
    <property type="molecule type" value="Genomic_DNA"/>
</dbReference>
<dbReference type="Gene3D" id="1.20.1510.10">
    <property type="entry name" value="Cation efflux protein transmembrane domain"/>
    <property type="match status" value="1"/>
</dbReference>